<dbReference type="EMBL" id="JARTCD010000117">
    <property type="protein sequence ID" value="KAJ8652130.1"/>
    <property type="molecule type" value="Genomic_DNA"/>
</dbReference>
<dbReference type="AlphaFoldDB" id="A0AAD7XRV1"/>
<evidence type="ECO:0000259" key="1">
    <source>
        <dbReference type="Pfam" id="PF21530"/>
    </source>
</evidence>
<gene>
    <name evidence="2" type="ORF">O0I10_012236</name>
</gene>
<reference evidence="2 3" key="1">
    <citation type="submission" date="2023-03" db="EMBL/GenBank/DDBJ databases">
        <title>Genome sequence of Lichtheimia ornata CBS 291.66.</title>
        <authorList>
            <person name="Mohabir J.T."/>
            <person name="Shea T.P."/>
            <person name="Kurbessoian T."/>
            <person name="Berby B."/>
            <person name="Fontaine J."/>
            <person name="Livny J."/>
            <person name="Gnirke A."/>
            <person name="Stajich J.E."/>
            <person name="Cuomo C.A."/>
        </authorList>
    </citation>
    <scope>NUCLEOTIDE SEQUENCE [LARGE SCALE GENOMIC DNA]</scope>
    <source>
        <strain evidence="2">CBS 291.66</strain>
    </source>
</reference>
<evidence type="ECO:0000313" key="2">
    <source>
        <dbReference type="EMBL" id="KAJ8652130.1"/>
    </source>
</evidence>
<dbReference type="SUPFAM" id="SSF52540">
    <property type="entry name" value="P-loop containing nucleoside triphosphate hydrolases"/>
    <property type="match status" value="1"/>
</dbReference>
<dbReference type="RefSeq" id="XP_058337044.1">
    <property type="nucleotide sequence ID" value="XM_058492181.1"/>
</dbReference>
<keyword evidence="3" id="KW-1185">Reference proteome</keyword>
<dbReference type="InterPro" id="IPR049163">
    <property type="entry name" value="Pif1-like_2B_dom"/>
</dbReference>
<dbReference type="InterPro" id="IPR027417">
    <property type="entry name" value="P-loop_NTPase"/>
</dbReference>
<dbReference type="PANTHER" id="PTHR23274:SF51">
    <property type="entry name" value="OS03G0423850 PROTEIN"/>
    <property type="match status" value="1"/>
</dbReference>
<evidence type="ECO:0000313" key="3">
    <source>
        <dbReference type="Proteomes" id="UP001234581"/>
    </source>
</evidence>
<comment type="caution">
    <text evidence="2">The sequence shown here is derived from an EMBL/GenBank/DDBJ whole genome shotgun (WGS) entry which is preliminary data.</text>
</comment>
<dbReference type="Pfam" id="PF21530">
    <property type="entry name" value="Pif1_2B_dom"/>
    <property type="match status" value="1"/>
</dbReference>
<accession>A0AAD7XRV1</accession>
<organism evidence="2 3">
    <name type="scientific">Lichtheimia ornata</name>
    <dbReference type="NCBI Taxonomy" id="688661"/>
    <lineage>
        <taxon>Eukaryota</taxon>
        <taxon>Fungi</taxon>
        <taxon>Fungi incertae sedis</taxon>
        <taxon>Mucoromycota</taxon>
        <taxon>Mucoromycotina</taxon>
        <taxon>Mucoromycetes</taxon>
        <taxon>Mucorales</taxon>
        <taxon>Lichtheimiaceae</taxon>
        <taxon>Lichtheimia</taxon>
    </lineage>
</organism>
<dbReference type="GO" id="GO:0005657">
    <property type="term" value="C:replication fork"/>
    <property type="evidence" value="ECO:0007669"/>
    <property type="project" value="TreeGrafter"/>
</dbReference>
<dbReference type="Proteomes" id="UP001234581">
    <property type="component" value="Unassembled WGS sequence"/>
</dbReference>
<dbReference type="CDD" id="cd18809">
    <property type="entry name" value="SF1_C_RecD"/>
    <property type="match status" value="1"/>
</dbReference>
<protein>
    <recommendedName>
        <fullName evidence="1">DNA helicase Pif1-like 2B domain-containing protein</fullName>
    </recommendedName>
</protein>
<dbReference type="Gene3D" id="3.40.50.300">
    <property type="entry name" value="P-loop containing nucleotide triphosphate hydrolases"/>
    <property type="match status" value="1"/>
</dbReference>
<sequence>MYDYNSADDMKDPQDQIRYPPELLNSLSPSSLPPHHLKLKIGCPIMLLRNLNPAKGLCNGTRLICKAFQRYVIQAEVASGSHIGDMVLIPRIRITAPEEQCPIPFTRTQFPVRLAFSMTINKSQGQTFDKIGIYLPHPPFGHGQLYVAMSRVRTPDSVRFMLDRDNSKIAQQPGSYTRNVVYTEVLL</sequence>
<feature type="domain" description="DNA helicase Pif1-like 2B" evidence="1">
    <location>
        <begin position="22"/>
        <end position="65"/>
    </location>
</feature>
<dbReference type="GeneID" id="83219622"/>
<name>A0AAD7XRV1_9FUNG</name>
<dbReference type="PANTHER" id="PTHR23274">
    <property type="entry name" value="DNA HELICASE-RELATED"/>
    <property type="match status" value="1"/>
</dbReference>
<dbReference type="GO" id="GO:0006260">
    <property type="term" value="P:DNA replication"/>
    <property type="evidence" value="ECO:0007669"/>
    <property type="project" value="TreeGrafter"/>
</dbReference>
<proteinExistence type="predicted"/>